<evidence type="ECO:0000313" key="1">
    <source>
        <dbReference type="EMBL" id="KAA6363274.1"/>
    </source>
</evidence>
<dbReference type="AlphaFoldDB" id="A0A5J4TYC5"/>
<comment type="caution">
    <text evidence="1">The sequence shown here is derived from an EMBL/GenBank/DDBJ whole genome shotgun (WGS) entry which is preliminary data.</text>
</comment>
<evidence type="ECO:0000313" key="2">
    <source>
        <dbReference type="Proteomes" id="UP000324800"/>
    </source>
</evidence>
<reference evidence="1 2" key="1">
    <citation type="submission" date="2019-03" db="EMBL/GenBank/DDBJ databases">
        <title>Single cell metagenomics reveals metabolic interactions within the superorganism composed of flagellate Streblomastix strix and complex community of Bacteroidetes bacteria on its surface.</title>
        <authorList>
            <person name="Treitli S.C."/>
            <person name="Kolisko M."/>
            <person name="Husnik F."/>
            <person name="Keeling P."/>
            <person name="Hampl V."/>
        </authorList>
    </citation>
    <scope>NUCLEOTIDE SEQUENCE [LARGE SCALE GENOMIC DNA]</scope>
    <source>
        <strain evidence="1">ST1C</strain>
    </source>
</reference>
<gene>
    <name evidence="1" type="ORF">EZS28_041199</name>
</gene>
<name>A0A5J4TYC5_9EUKA</name>
<accession>A0A5J4TYC5</accession>
<dbReference type="EMBL" id="SNRW01023129">
    <property type="protein sequence ID" value="KAA6363274.1"/>
    <property type="molecule type" value="Genomic_DNA"/>
</dbReference>
<protein>
    <submittedName>
        <fullName evidence="1">Uncharacterized protein</fullName>
    </submittedName>
</protein>
<feature type="non-terminal residue" evidence="1">
    <location>
        <position position="162"/>
    </location>
</feature>
<organism evidence="1 2">
    <name type="scientific">Streblomastix strix</name>
    <dbReference type="NCBI Taxonomy" id="222440"/>
    <lineage>
        <taxon>Eukaryota</taxon>
        <taxon>Metamonada</taxon>
        <taxon>Preaxostyla</taxon>
        <taxon>Oxymonadida</taxon>
        <taxon>Streblomastigidae</taxon>
        <taxon>Streblomastix</taxon>
    </lineage>
</organism>
<dbReference type="Proteomes" id="UP000324800">
    <property type="component" value="Unassembled WGS sequence"/>
</dbReference>
<proteinExistence type="predicted"/>
<sequence>MTHFTLVSDVGWALAPPWVGQKTGQEEVMQGTPTETPYHHHLKVIMQVYLCWGPILHLFYLRHPLKYDLDPYKLAVIEYIRVEISCFLYQVDLDIIYSNSYLHAESWKLQPQMIRMTFIVVCYFHAEFWCLSHEIDCYIHIESWFLSHEKSAAAPRPIRSLG</sequence>